<name>U1Y9T3_ANEAE</name>
<accession>U1Y9T3</accession>
<reference evidence="1 2" key="1">
    <citation type="submission" date="2013-08" db="EMBL/GenBank/DDBJ databases">
        <authorList>
            <person name="Weinstock G."/>
            <person name="Sodergren E."/>
            <person name="Wylie T."/>
            <person name="Fulton L."/>
            <person name="Fulton R."/>
            <person name="Fronick C."/>
            <person name="O'Laughlin M."/>
            <person name="Godfrey J."/>
            <person name="Miner T."/>
            <person name="Herter B."/>
            <person name="Appelbaum E."/>
            <person name="Cordes M."/>
            <person name="Lek S."/>
            <person name="Wollam A."/>
            <person name="Pepin K.H."/>
            <person name="Palsikar V.B."/>
            <person name="Mitreva M."/>
            <person name="Wilson R.K."/>
        </authorList>
    </citation>
    <scope>NUCLEOTIDE SEQUENCE [LARGE SCALE GENOMIC DNA]</scope>
    <source>
        <strain evidence="1 2">ATCC 12856</strain>
    </source>
</reference>
<keyword evidence="2" id="KW-1185">Reference proteome</keyword>
<dbReference type="Proteomes" id="UP000016511">
    <property type="component" value="Unassembled WGS sequence"/>
</dbReference>
<dbReference type="HOGENOM" id="CLU_2986481_0_0_9"/>
<dbReference type="AlphaFoldDB" id="U1Y9T3"/>
<evidence type="ECO:0000313" key="1">
    <source>
        <dbReference type="EMBL" id="ERI07581.1"/>
    </source>
</evidence>
<organism evidence="1 2">
    <name type="scientific">Aneurinibacillus aneurinilyticus ATCC 12856</name>
    <dbReference type="NCBI Taxonomy" id="649747"/>
    <lineage>
        <taxon>Bacteria</taxon>
        <taxon>Bacillati</taxon>
        <taxon>Bacillota</taxon>
        <taxon>Bacilli</taxon>
        <taxon>Bacillales</taxon>
        <taxon>Paenibacillaceae</taxon>
        <taxon>Aneurinibacillus group</taxon>
        <taxon>Aneurinibacillus</taxon>
    </lineage>
</organism>
<dbReference type="EMBL" id="AWSJ01000264">
    <property type="protein sequence ID" value="ERI07581.1"/>
    <property type="molecule type" value="Genomic_DNA"/>
</dbReference>
<comment type="caution">
    <text evidence="1">The sequence shown here is derived from an EMBL/GenBank/DDBJ whole genome shotgun (WGS) entry which is preliminary data.</text>
</comment>
<dbReference type="STRING" id="649747.HMPREF0083_04371"/>
<protein>
    <submittedName>
        <fullName evidence="1">Uncharacterized protein</fullName>
    </submittedName>
</protein>
<proteinExistence type="predicted"/>
<dbReference type="PATRIC" id="fig|649747.3.peg.3960"/>
<sequence>MPFQAIGRLLFDKQIKGDNVLGIDEINKNLQLHLSQNSMECLRLHARKQAKNELLMQ</sequence>
<evidence type="ECO:0000313" key="2">
    <source>
        <dbReference type="Proteomes" id="UP000016511"/>
    </source>
</evidence>
<gene>
    <name evidence="1" type="ORF">HMPREF0083_04371</name>
</gene>